<evidence type="ECO:0000313" key="2">
    <source>
        <dbReference type="EMBL" id="KAK9692038.1"/>
    </source>
</evidence>
<evidence type="ECO:0000256" key="1">
    <source>
        <dbReference type="SAM" id="Phobius"/>
    </source>
</evidence>
<dbReference type="EMBL" id="JBDFQZ010000009">
    <property type="protein sequence ID" value="KAK9692038.1"/>
    <property type="molecule type" value="Genomic_DNA"/>
</dbReference>
<evidence type="ECO:0000313" key="3">
    <source>
        <dbReference type="Proteomes" id="UP001443914"/>
    </source>
</evidence>
<protein>
    <submittedName>
        <fullName evidence="2">Uncharacterized protein</fullName>
    </submittedName>
</protein>
<dbReference type="PANTHER" id="PTHR33825:SF14">
    <property type="entry name" value="CHITINASE-LIKE PROTEIN"/>
    <property type="match status" value="1"/>
</dbReference>
<dbReference type="Proteomes" id="UP001443914">
    <property type="component" value="Unassembled WGS sequence"/>
</dbReference>
<keyword evidence="1" id="KW-0472">Membrane</keyword>
<reference evidence="2 3" key="1">
    <citation type="submission" date="2024-03" db="EMBL/GenBank/DDBJ databases">
        <title>WGS assembly of Saponaria officinalis var. Norfolk2.</title>
        <authorList>
            <person name="Jenkins J."/>
            <person name="Shu S."/>
            <person name="Grimwood J."/>
            <person name="Barry K."/>
            <person name="Goodstein D."/>
            <person name="Schmutz J."/>
            <person name="Leebens-Mack J."/>
            <person name="Osbourn A."/>
        </authorList>
    </citation>
    <scope>NUCLEOTIDE SEQUENCE [LARGE SCALE GENOMIC DNA]</scope>
    <source>
        <strain evidence="3">cv. Norfolk2</strain>
        <strain evidence="2">JIC</strain>
        <tissue evidence="2">Leaf</tissue>
    </source>
</reference>
<dbReference type="EMBL" id="JBDFQZ010000009">
    <property type="protein sequence ID" value="KAK9692037.1"/>
    <property type="molecule type" value="Genomic_DNA"/>
</dbReference>
<name>A0AAW1IRF2_SAPOF</name>
<keyword evidence="3" id="KW-1185">Reference proteome</keyword>
<dbReference type="PANTHER" id="PTHR33825">
    <property type="entry name" value="CHITINASE-LIKE PROTEIN"/>
    <property type="match status" value="1"/>
</dbReference>
<feature type="transmembrane region" description="Helical" evidence="1">
    <location>
        <begin position="111"/>
        <end position="136"/>
    </location>
</feature>
<keyword evidence="1" id="KW-0812">Transmembrane</keyword>
<organism evidence="2 3">
    <name type="scientific">Saponaria officinalis</name>
    <name type="common">Common soapwort</name>
    <name type="synonym">Lychnis saponaria</name>
    <dbReference type="NCBI Taxonomy" id="3572"/>
    <lineage>
        <taxon>Eukaryota</taxon>
        <taxon>Viridiplantae</taxon>
        <taxon>Streptophyta</taxon>
        <taxon>Embryophyta</taxon>
        <taxon>Tracheophyta</taxon>
        <taxon>Spermatophyta</taxon>
        <taxon>Magnoliopsida</taxon>
        <taxon>eudicotyledons</taxon>
        <taxon>Gunneridae</taxon>
        <taxon>Pentapetalae</taxon>
        <taxon>Caryophyllales</taxon>
        <taxon>Caryophyllaceae</taxon>
        <taxon>Caryophylleae</taxon>
        <taxon>Saponaria</taxon>
    </lineage>
</organism>
<gene>
    <name evidence="2" type="ORF">RND81_09G237100</name>
</gene>
<keyword evidence="1" id="KW-1133">Transmembrane helix</keyword>
<accession>A0AAW1IRF2</accession>
<sequence>MKPPLLSSSSQTFSTPIFSPHLQHHSFPISLQSSQLFFKFHTFSPISPSKNPNYFRNCVSVCSIKPQNNPNSITEETFTDELQFVQIRNPNLPPFVSSWSSKFSLSDQASFFLTFFAFTTSVAFVSFVAAAVPTLYATARAANSLAKLADAAREELPGTMAAVRLSGMEVSDLTLELSDLSHEISEGVNKSAQVVQAAKVGIQQIGIRAREQTISMIEERASLPAISLQTAVSAAAKKTSRALGRSMRTFLNWISGGESNAEEIG</sequence>
<comment type="caution">
    <text evidence="2">The sequence shown here is derived from an EMBL/GenBank/DDBJ whole genome shotgun (WGS) entry which is preliminary data.</text>
</comment>
<proteinExistence type="predicted"/>
<dbReference type="AlphaFoldDB" id="A0AAW1IRF2"/>